<keyword evidence="1" id="KW-1133">Transmembrane helix</keyword>
<keyword evidence="1" id="KW-0812">Transmembrane</keyword>
<feature type="transmembrane region" description="Helical" evidence="1">
    <location>
        <begin position="182"/>
        <end position="203"/>
    </location>
</feature>
<feature type="transmembrane region" description="Helical" evidence="1">
    <location>
        <begin position="408"/>
        <end position="429"/>
    </location>
</feature>
<accession>A0A2I7K519</accession>
<reference evidence="2 3" key="1">
    <citation type="journal article" date="2017" name="Front. Microbiol.">
        <title>Phaeobacter piscinae sp. nov., a species of the Roseobacter group and potential aquaculture probiont.</title>
        <authorList>
            <person name="Sonnenschein E.C."/>
            <person name="Phippen C.B.W."/>
            <person name="Nielsen K.F."/>
            <person name="Mateiu R.V."/>
            <person name="Melchiorsen J."/>
            <person name="Gram L."/>
            <person name="Overmann J."/>
            <person name="Freese H.M."/>
        </authorList>
    </citation>
    <scope>NUCLEOTIDE SEQUENCE [LARGE SCALE GENOMIC DNA]</scope>
    <source>
        <strain evidence="2 3">P88</strain>
    </source>
</reference>
<protein>
    <submittedName>
        <fullName evidence="2">Uncharacterized protein</fullName>
    </submittedName>
</protein>
<dbReference type="Pfam" id="PF13687">
    <property type="entry name" value="DUF4153"/>
    <property type="match status" value="1"/>
</dbReference>
<proteinExistence type="predicted"/>
<feature type="transmembrane region" description="Helical" evidence="1">
    <location>
        <begin position="116"/>
        <end position="138"/>
    </location>
</feature>
<sequence length="508" mass="56239">MRQELTIRGVPDSIVQDAWWLETTGEPPQAQSSRRWGDRSLLASLRMRHAIPLLASLVALADWLFWEQPAGISVAVFVLVISAAITAMKPRRPTAREWAGAIGFAVLSNLPAVIELHFLSVLFSFGGLVCLMVWAFYGRAAGEWLLLRTLLRLPTVGATLLLRNALSAAPAADLGSGARRQAASLVLPVLMGTVFLALLASANPVLEGFLEELDPSRLFDLKFWQRVLFWSVIASLLWPCLNLSEIWLGKAARPAAMPKAGPSRATFLINPVSVRNSLLLFNLLFLVQTVMDLGVLTGGVSLPEGMSYASYAHRGAYPLVVTALLAGVFTLVTRHMTGADRTLRAMVYLWLAQNIFLVVTAAVRLQYYVEAYALTYLRIAAFIWMALVLAGLLLTVVQIRRSHDTAWLLRRSLAALIGTLYLCGFVNFAQIIAGYNLNHGSALAARDTAYICNLGADAYPAILTHEAETGQQVCGREMRYHLKRSAITNWREWGFRRWRIQAYYPQQN</sequence>
<dbReference type="InterPro" id="IPR025291">
    <property type="entry name" value="DUF4153"/>
</dbReference>
<feature type="transmembrane region" description="Helical" evidence="1">
    <location>
        <begin position="345"/>
        <end position="369"/>
    </location>
</feature>
<dbReference type="RefSeq" id="WP_102882888.1">
    <property type="nucleotide sequence ID" value="NZ_CP010725.1"/>
</dbReference>
<dbReference type="EMBL" id="CP010725">
    <property type="protein sequence ID" value="AUQ97580.1"/>
    <property type="molecule type" value="Genomic_DNA"/>
</dbReference>
<dbReference type="AlphaFoldDB" id="A0A2I7K519"/>
<evidence type="ECO:0000256" key="1">
    <source>
        <dbReference type="SAM" id="Phobius"/>
    </source>
</evidence>
<evidence type="ECO:0000313" key="3">
    <source>
        <dbReference type="Proteomes" id="UP000236447"/>
    </source>
</evidence>
<reference evidence="2 3" key="2">
    <citation type="journal article" date="2017" name="Genome Biol. Evol.">
        <title>Trajectories and Drivers of Genome Evolution in Surface-Associated Marine Phaeobacter.</title>
        <authorList>
            <person name="Freese H.M."/>
            <person name="Sikorski J."/>
            <person name="Bunk B."/>
            <person name="Scheuner C."/>
            <person name="Meier-Kolthoff J.P."/>
            <person name="Sproer C."/>
            <person name="Gram L."/>
            <person name="Overmann J."/>
        </authorList>
    </citation>
    <scope>NUCLEOTIDE SEQUENCE [LARGE SCALE GENOMIC DNA]</scope>
    <source>
        <strain evidence="2 3">P88</strain>
    </source>
</reference>
<keyword evidence="1" id="KW-0472">Membrane</keyword>
<feature type="transmembrane region" description="Helical" evidence="1">
    <location>
        <begin position="278"/>
        <end position="296"/>
    </location>
</feature>
<feature type="transmembrane region" description="Helical" evidence="1">
    <location>
        <begin position="375"/>
        <end position="396"/>
    </location>
</feature>
<feature type="transmembrane region" description="Helical" evidence="1">
    <location>
        <begin position="223"/>
        <end position="243"/>
    </location>
</feature>
<feature type="transmembrane region" description="Helical" evidence="1">
    <location>
        <begin position="72"/>
        <end position="88"/>
    </location>
</feature>
<feature type="transmembrane region" description="Helical" evidence="1">
    <location>
        <begin position="316"/>
        <end position="333"/>
    </location>
</feature>
<evidence type="ECO:0000313" key="2">
    <source>
        <dbReference type="EMBL" id="AUQ97580.1"/>
    </source>
</evidence>
<organism evidence="2 3">
    <name type="scientific">Phaeobacter inhibens</name>
    <dbReference type="NCBI Taxonomy" id="221822"/>
    <lineage>
        <taxon>Bacteria</taxon>
        <taxon>Pseudomonadati</taxon>
        <taxon>Pseudomonadota</taxon>
        <taxon>Alphaproteobacteria</taxon>
        <taxon>Rhodobacterales</taxon>
        <taxon>Roseobacteraceae</taxon>
        <taxon>Phaeobacter</taxon>
    </lineage>
</organism>
<dbReference type="Proteomes" id="UP000236447">
    <property type="component" value="Chromosome"/>
</dbReference>
<gene>
    <name evidence="2" type="ORF">PhaeoP88_00173</name>
</gene>
<name>A0A2I7K519_9RHOB</name>